<dbReference type="PATRIC" id="fig|1115809.3.peg.1838"/>
<evidence type="ECO:0000256" key="2">
    <source>
        <dbReference type="ARBA" id="ARBA00023157"/>
    </source>
</evidence>
<dbReference type="Pfam" id="PF08522">
    <property type="entry name" value="BT_3987-like_N"/>
    <property type="match status" value="1"/>
</dbReference>
<feature type="signal peptide" evidence="3">
    <location>
        <begin position="1"/>
        <end position="21"/>
    </location>
</feature>
<comment type="caution">
    <text evidence="5">The sequence shown here is derived from an EMBL/GenBank/DDBJ whole genome shotgun (WGS) entry which is preliminary data.</text>
</comment>
<dbReference type="RefSeq" id="WP_021589979.1">
    <property type="nucleotide sequence ID" value="NZ_AWEY01000032.1"/>
</dbReference>
<keyword evidence="6" id="KW-1185">Reference proteome</keyword>
<organism evidence="5 6">
    <name type="scientific">Segatella baroniae F0067</name>
    <dbReference type="NCBI Taxonomy" id="1115809"/>
    <lineage>
        <taxon>Bacteria</taxon>
        <taxon>Pseudomonadati</taxon>
        <taxon>Bacteroidota</taxon>
        <taxon>Bacteroidia</taxon>
        <taxon>Bacteroidales</taxon>
        <taxon>Prevotellaceae</taxon>
        <taxon>Segatella</taxon>
    </lineage>
</organism>
<evidence type="ECO:0000313" key="6">
    <source>
        <dbReference type="Proteomes" id="UP000016648"/>
    </source>
</evidence>
<reference evidence="5 6" key="1">
    <citation type="submission" date="2013-08" db="EMBL/GenBank/DDBJ databases">
        <authorList>
            <person name="Durkin A.S."/>
            <person name="Haft D.R."/>
            <person name="McCorrison J."/>
            <person name="Torralba M."/>
            <person name="Gillis M."/>
            <person name="Haft D.H."/>
            <person name="Methe B."/>
            <person name="Sutton G."/>
            <person name="Nelson K.E."/>
        </authorList>
    </citation>
    <scope>NUCLEOTIDE SEQUENCE [LARGE SCALE GENOMIC DNA]</scope>
    <source>
        <strain evidence="5 6">F0067</strain>
    </source>
</reference>
<gene>
    <name evidence="5" type="ORF">HMPREF9135_0824</name>
</gene>
<evidence type="ECO:0000256" key="1">
    <source>
        <dbReference type="ARBA" id="ARBA00022729"/>
    </source>
</evidence>
<dbReference type="SMART" id="SM00560">
    <property type="entry name" value="LamGL"/>
    <property type="match status" value="1"/>
</dbReference>
<sequence>MTKIKSFFVFALALVALVACKESNADYRDVVYISGTQQKNTIRKGFEGNDSVDLSMTCTAKVEETVKGTFVAAPELLDAYNAENGSNYIVPPTDAYRLKDAGVTIAPGQFKSTSCMLEIADPTKFEEGKNYCLPVRLKTDGNLLESGSVAYIVFVPIITVDVADIAGKAFLVPSFRNNEALGHLSQLTMECKVFVKEFQRSSPYISTLMGCEENFLLRFGDVSCDPDQLQLAGGKTGAPSWDQPDKGTPHATTFPTHFPTGKWCHFACVYDGKQITMYLDGEPMGDPVKATGDISLVWSYDYGTSYGDNNGPFAIGYSAGGRHLNGRISEFRVWNVARTPSDLLNHICYVDPKTPGLIAYWRFQGPGDVLEDGSIRDWTGHGYNAVAKSGTPSWVSNHKCPY</sequence>
<keyword evidence="1 3" id="KW-0732">Signal</keyword>
<dbReference type="AlphaFoldDB" id="U2P547"/>
<feature type="domain" description="LamG-like jellyroll fold" evidence="4">
    <location>
        <begin position="185"/>
        <end position="341"/>
    </location>
</feature>
<evidence type="ECO:0000259" key="4">
    <source>
        <dbReference type="SMART" id="SM00560"/>
    </source>
</evidence>
<dbReference type="Pfam" id="PF13385">
    <property type="entry name" value="Laminin_G_3"/>
    <property type="match status" value="1"/>
</dbReference>
<dbReference type="InterPro" id="IPR006558">
    <property type="entry name" value="LamG-like"/>
</dbReference>
<protein>
    <submittedName>
        <fullName evidence="5">PF08522 domain protein</fullName>
    </submittedName>
</protein>
<dbReference type="Proteomes" id="UP000016648">
    <property type="component" value="Unassembled WGS sequence"/>
</dbReference>
<dbReference type="EMBL" id="AWEY01000032">
    <property type="protein sequence ID" value="ERK38844.1"/>
    <property type="molecule type" value="Genomic_DNA"/>
</dbReference>
<accession>U2P547</accession>
<dbReference type="SUPFAM" id="SSF49899">
    <property type="entry name" value="Concanavalin A-like lectins/glucanases"/>
    <property type="match status" value="1"/>
</dbReference>
<dbReference type="Gene3D" id="2.60.40.1740">
    <property type="entry name" value="hypothetical protein (bacova_03559)"/>
    <property type="match status" value="1"/>
</dbReference>
<dbReference type="GO" id="GO:0005975">
    <property type="term" value="P:carbohydrate metabolic process"/>
    <property type="evidence" value="ECO:0007669"/>
    <property type="project" value="UniProtKB-ARBA"/>
</dbReference>
<dbReference type="InterPro" id="IPR013728">
    <property type="entry name" value="BT_3987-like_N"/>
</dbReference>
<dbReference type="GO" id="GO:0004553">
    <property type="term" value="F:hydrolase activity, hydrolyzing O-glycosyl compounds"/>
    <property type="evidence" value="ECO:0007669"/>
    <property type="project" value="UniProtKB-ARBA"/>
</dbReference>
<evidence type="ECO:0000313" key="5">
    <source>
        <dbReference type="EMBL" id="ERK38844.1"/>
    </source>
</evidence>
<proteinExistence type="predicted"/>
<name>U2P547_9BACT</name>
<keyword evidence="2" id="KW-1015">Disulfide bond</keyword>
<dbReference type="InterPro" id="IPR013320">
    <property type="entry name" value="ConA-like_dom_sf"/>
</dbReference>
<dbReference type="Gene3D" id="2.60.120.200">
    <property type="match status" value="1"/>
</dbReference>
<feature type="chain" id="PRO_5004633543" evidence="3">
    <location>
        <begin position="22"/>
        <end position="402"/>
    </location>
</feature>
<dbReference type="PROSITE" id="PS51257">
    <property type="entry name" value="PROKAR_LIPOPROTEIN"/>
    <property type="match status" value="1"/>
</dbReference>
<evidence type="ECO:0000256" key="3">
    <source>
        <dbReference type="SAM" id="SignalP"/>
    </source>
</evidence>